<dbReference type="Pfam" id="PF04149">
    <property type="entry name" value="DUF397"/>
    <property type="match status" value="1"/>
</dbReference>
<dbReference type="EMBL" id="JACHJU010000001">
    <property type="protein sequence ID" value="MBB4937956.1"/>
    <property type="molecule type" value="Genomic_DNA"/>
</dbReference>
<sequence>MDDLTQEIDKAHWRKSSLSGSDGSDCVEIAALSAGRRAVRDSKDPGGPALILTPGQWTAFVTGVRNGNFG</sequence>
<reference evidence="2 3" key="1">
    <citation type="submission" date="2020-08" db="EMBL/GenBank/DDBJ databases">
        <title>Sequencing the genomes of 1000 actinobacteria strains.</title>
        <authorList>
            <person name="Klenk H.-P."/>
        </authorList>
    </citation>
    <scope>NUCLEOTIDE SEQUENCE [LARGE SCALE GENOMIC DNA]</scope>
    <source>
        <strain evidence="2 3">DSM 43023</strain>
    </source>
</reference>
<evidence type="ECO:0000313" key="2">
    <source>
        <dbReference type="EMBL" id="MBB4937956.1"/>
    </source>
</evidence>
<dbReference type="RefSeq" id="WP_184754237.1">
    <property type="nucleotide sequence ID" value="NZ_BAABEK010000014.1"/>
</dbReference>
<organism evidence="2 3">
    <name type="scientific">Streptosporangium album</name>
    <dbReference type="NCBI Taxonomy" id="47479"/>
    <lineage>
        <taxon>Bacteria</taxon>
        <taxon>Bacillati</taxon>
        <taxon>Actinomycetota</taxon>
        <taxon>Actinomycetes</taxon>
        <taxon>Streptosporangiales</taxon>
        <taxon>Streptosporangiaceae</taxon>
        <taxon>Streptosporangium</taxon>
    </lineage>
</organism>
<proteinExistence type="predicted"/>
<evidence type="ECO:0000313" key="3">
    <source>
        <dbReference type="Proteomes" id="UP000534286"/>
    </source>
</evidence>
<keyword evidence="3" id="KW-1185">Reference proteome</keyword>
<dbReference type="Proteomes" id="UP000534286">
    <property type="component" value="Unassembled WGS sequence"/>
</dbReference>
<dbReference type="InterPro" id="IPR007278">
    <property type="entry name" value="DUF397"/>
</dbReference>
<comment type="caution">
    <text evidence="2">The sequence shown here is derived from an EMBL/GenBank/DDBJ whole genome shotgun (WGS) entry which is preliminary data.</text>
</comment>
<accession>A0A7W7RTM3</accession>
<feature type="domain" description="DUF397" evidence="1">
    <location>
        <begin position="11"/>
        <end position="65"/>
    </location>
</feature>
<name>A0A7W7RTM3_9ACTN</name>
<dbReference type="AlphaFoldDB" id="A0A7W7RTM3"/>
<gene>
    <name evidence="2" type="ORF">FHR32_002261</name>
</gene>
<protein>
    <recommendedName>
        <fullName evidence="1">DUF397 domain-containing protein</fullName>
    </recommendedName>
</protein>
<evidence type="ECO:0000259" key="1">
    <source>
        <dbReference type="Pfam" id="PF04149"/>
    </source>
</evidence>